<keyword evidence="2" id="KW-1185">Reference proteome</keyword>
<dbReference type="RefSeq" id="WP_126356732.1">
    <property type="nucleotide sequence ID" value="NZ_LR134201.1"/>
</dbReference>
<accession>A0A3S4IIQ8</accession>
<evidence type="ECO:0000313" key="2">
    <source>
        <dbReference type="Proteomes" id="UP000274122"/>
    </source>
</evidence>
<dbReference type="Proteomes" id="UP000274122">
    <property type="component" value="Chromosome"/>
</dbReference>
<protein>
    <submittedName>
        <fullName evidence="1">Uncharacterized protein</fullName>
    </submittedName>
</protein>
<name>A0A3S4IIQ8_9ENTR</name>
<proteinExistence type="predicted"/>
<organism evidence="1 2">
    <name type="scientific">Cedecea lapagei</name>
    <dbReference type="NCBI Taxonomy" id="158823"/>
    <lineage>
        <taxon>Bacteria</taxon>
        <taxon>Pseudomonadati</taxon>
        <taxon>Pseudomonadota</taxon>
        <taxon>Gammaproteobacteria</taxon>
        <taxon>Enterobacterales</taxon>
        <taxon>Enterobacteriaceae</taxon>
        <taxon>Cedecea</taxon>
    </lineage>
</organism>
<sequence length="198" mass="22919">MENSDYKYNLQELLCLKNFSDTFKVFSSDEFCQAVVSWAEREVIAGVDSEALLIIASLGLDPTIDSYEVEKYLLIYKRELSVQEPSRHYSALVWLRLQLENLIAASSAQEVECRLSFFTHYFLDYPPRAFACITNKLSNLYWELYDEAIPVFNSRASKMSEDQLLAHIKDRLFPFYRILSNSDWIQVLASSSDSMSSQ</sequence>
<dbReference type="AlphaFoldDB" id="A0A3S4IIQ8"/>
<dbReference type="EMBL" id="LR134201">
    <property type="protein sequence ID" value="VEB98571.1"/>
    <property type="molecule type" value="Genomic_DNA"/>
</dbReference>
<reference evidence="1 2" key="1">
    <citation type="submission" date="2018-12" db="EMBL/GenBank/DDBJ databases">
        <authorList>
            <consortium name="Pathogen Informatics"/>
        </authorList>
    </citation>
    <scope>NUCLEOTIDE SEQUENCE [LARGE SCALE GENOMIC DNA]</scope>
    <source>
        <strain evidence="1 2">NCTC11466</strain>
    </source>
</reference>
<dbReference type="KEGG" id="clap:NCTC11466_02739"/>
<evidence type="ECO:0000313" key="1">
    <source>
        <dbReference type="EMBL" id="VEB98571.1"/>
    </source>
</evidence>
<gene>
    <name evidence="1" type="ORF">NCTC11466_02739</name>
</gene>
<dbReference type="OrthoDB" id="7064725at2"/>